<protein>
    <recommendedName>
        <fullName evidence="1">DUF1279 domain-containing protein</fullName>
    </recommendedName>
</protein>
<gene>
    <name evidence="2" type="ORF">CANTEDRAFT_111000</name>
</gene>
<dbReference type="OrthoDB" id="270584at2759"/>
<dbReference type="AlphaFoldDB" id="G3BF25"/>
<dbReference type="PANTHER" id="PTHR21377">
    <property type="entry name" value="PROTEIN FAM210B, MITOCHONDRIAL"/>
    <property type="match status" value="1"/>
</dbReference>
<evidence type="ECO:0000313" key="2">
    <source>
        <dbReference type="EMBL" id="EGV59995.1"/>
    </source>
</evidence>
<dbReference type="InterPro" id="IPR045866">
    <property type="entry name" value="FAM210A/B-like"/>
</dbReference>
<dbReference type="HOGENOM" id="CLU_059211_2_0_1"/>
<evidence type="ECO:0000313" key="3">
    <source>
        <dbReference type="Proteomes" id="UP000000707"/>
    </source>
</evidence>
<keyword evidence="3" id="KW-1185">Reference proteome</keyword>
<dbReference type="GO" id="GO:0005739">
    <property type="term" value="C:mitochondrion"/>
    <property type="evidence" value="ECO:0007669"/>
    <property type="project" value="TreeGrafter"/>
</dbReference>
<dbReference type="Proteomes" id="UP000000707">
    <property type="component" value="Unassembled WGS sequence"/>
</dbReference>
<organism evidence="3">
    <name type="scientific">Candida tenuis (strain ATCC 10573 / BCRC 21748 / CBS 615 / JCM 9827 / NBRC 10315 / NRRL Y-1498 / VKM Y-70)</name>
    <name type="common">Yeast</name>
    <name type="synonym">Yamadazyma tenuis</name>
    <dbReference type="NCBI Taxonomy" id="590646"/>
    <lineage>
        <taxon>Eukaryota</taxon>
        <taxon>Fungi</taxon>
        <taxon>Dikarya</taxon>
        <taxon>Ascomycota</taxon>
        <taxon>Saccharomycotina</taxon>
        <taxon>Pichiomycetes</taxon>
        <taxon>Debaryomycetaceae</taxon>
        <taxon>Yamadazyma</taxon>
    </lineage>
</organism>
<dbReference type="GeneID" id="18246241"/>
<dbReference type="PANTHER" id="PTHR21377:SF0">
    <property type="entry name" value="PROTEIN FAM210B, MITOCHONDRIAL"/>
    <property type="match status" value="1"/>
</dbReference>
<dbReference type="Pfam" id="PF06916">
    <property type="entry name" value="FAM210A-B_dom"/>
    <property type="match status" value="1"/>
</dbReference>
<dbReference type="InterPro" id="IPR009688">
    <property type="entry name" value="FAM210A/B-like_dom"/>
</dbReference>
<dbReference type="EMBL" id="GL996528">
    <property type="protein sequence ID" value="EGV59995.1"/>
    <property type="molecule type" value="Genomic_DNA"/>
</dbReference>
<accession>G3BF25</accession>
<feature type="domain" description="DUF1279" evidence="1">
    <location>
        <begin position="42"/>
        <end position="163"/>
    </location>
</feature>
<dbReference type="eggNOG" id="KOG4526">
    <property type="taxonomic scope" value="Eukaryota"/>
</dbReference>
<name>G3BF25_CANTC</name>
<dbReference type="KEGG" id="cten:18246241"/>
<sequence length="217" mass="24564">MFQPVKLLSRYPVKSQLFKRFQSTIKAPPPPPPSGPKKPTGIKALMKEYGFSALGIYLGLSAIDLPLCYLLVHSAGKEEIEYYENKIKQTFGFGISDDDLKRQQEIDQLQQSQEDLENPIGEESQSTLSYVLSQFSWAEFAIAYTIHKSFIFIRLPLTAAITPPVVKLLRGWGFKLGSQSIKTSANIAKDHIKDFTASSSKFGTRPTQKKKWFNFFF</sequence>
<proteinExistence type="predicted"/>
<evidence type="ECO:0000259" key="1">
    <source>
        <dbReference type="Pfam" id="PF06916"/>
    </source>
</evidence>
<reference evidence="2 3" key="1">
    <citation type="journal article" date="2011" name="Proc. Natl. Acad. Sci. U.S.A.">
        <title>Comparative genomics of xylose-fermenting fungi for enhanced biofuel production.</title>
        <authorList>
            <person name="Wohlbach D.J."/>
            <person name="Kuo A."/>
            <person name="Sato T.K."/>
            <person name="Potts K.M."/>
            <person name="Salamov A.A."/>
            <person name="LaButti K.M."/>
            <person name="Sun H."/>
            <person name="Clum A."/>
            <person name="Pangilinan J.L."/>
            <person name="Lindquist E.A."/>
            <person name="Lucas S."/>
            <person name="Lapidus A."/>
            <person name="Jin M."/>
            <person name="Gunawan C."/>
            <person name="Balan V."/>
            <person name="Dale B.E."/>
            <person name="Jeffries T.W."/>
            <person name="Zinkel R."/>
            <person name="Barry K.W."/>
            <person name="Grigoriev I.V."/>
            <person name="Gasch A.P."/>
        </authorList>
    </citation>
    <scope>NUCLEOTIDE SEQUENCE [LARGE SCALE GENOMIC DNA]</scope>
    <source>
        <strain evidence="3">ATCC 10573 / BCRC 21748 / CBS 615 / JCM 9827 / NBRC 10315 / NRRL Y-1498 / VKM Y-70</strain>
    </source>
</reference>